<dbReference type="InterPro" id="IPR005744">
    <property type="entry name" value="Hy-lIII"/>
</dbReference>
<feature type="transmembrane region" description="Helical" evidence="8">
    <location>
        <begin position="151"/>
        <end position="172"/>
    </location>
</feature>
<evidence type="ECO:0000313" key="9">
    <source>
        <dbReference type="EMBL" id="OUN43142.1"/>
    </source>
</evidence>
<dbReference type="Pfam" id="PF03006">
    <property type="entry name" value="HlyIII"/>
    <property type="match status" value="1"/>
</dbReference>
<gene>
    <name evidence="9" type="ORF">B5G21_05500</name>
</gene>
<dbReference type="GO" id="GO:0140911">
    <property type="term" value="F:pore-forming activity"/>
    <property type="evidence" value="ECO:0007669"/>
    <property type="project" value="InterPro"/>
</dbReference>
<evidence type="ECO:0000256" key="1">
    <source>
        <dbReference type="ARBA" id="ARBA00004651"/>
    </source>
</evidence>
<dbReference type="PANTHER" id="PTHR20855:SF3">
    <property type="entry name" value="LD03007P"/>
    <property type="match status" value="1"/>
</dbReference>
<dbReference type="NCBIfam" id="TIGR01065">
    <property type="entry name" value="hlyIII"/>
    <property type="match status" value="1"/>
</dbReference>
<keyword evidence="5 8" id="KW-1133">Transmembrane helix</keyword>
<evidence type="ECO:0000256" key="7">
    <source>
        <dbReference type="PIRSR" id="PIRSR604254-1"/>
    </source>
</evidence>
<keyword evidence="3" id="KW-1003">Cell membrane</keyword>
<feature type="transmembrane region" description="Helical" evidence="8">
    <location>
        <begin position="184"/>
        <end position="201"/>
    </location>
</feature>
<dbReference type="InterPro" id="IPR004254">
    <property type="entry name" value="AdipoR/HlyIII-related"/>
</dbReference>
<comment type="similarity">
    <text evidence="2">Belongs to the UPF0073 (Hly-III) family.</text>
</comment>
<feature type="binding site" evidence="7">
    <location>
        <position position="56"/>
    </location>
    <ligand>
        <name>Zn(2+)</name>
        <dbReference type="ChEBI" id="CHEBI:29105"/>
    </ligand>
</feature>
<evidence type="ECO:0000256" key="6">
    <source>
        <dbReference type="ARBA" id="ARBA00023136"/>
    </source>
</evidence>
<feature type="binding site" evidence="7">
    <location>
        <position position="179"/>
    </location>
    <ligand>
        <name>Zn(2+)</name>
        <dbReference type="ChEBI" id="CHEBI:29105"/>
    </ligand>
</feature>
<keyword evidence="10" id="KW-1185">Reference proteome</keyword>
<dbReference type="Proteomes" id="UP000196560">
    <property type="component" value="Unassembled WGS sequence"/>
</dbReference>
<feature type="transmembrane region" description="Helical" evidence="8">
    <location>
        <begin position="75"/>
        <end position="91"/>
    </location>
</feature>
<comment type="subcellular location">
    <subcellularLocation>
        <location evidence="1">Cell membrane</location>
        <topology evidence="1">Multi-pass membrane protein</topology>
    </subcellularLocation>
</comment>
<dbReference type="STRING" id="1118060.GCA_000311845_01479"/>
<keyword evidence="7" id="KW-0862">Zinc</keyword>
<evidence type="ECO:0000313" key="10">
    <source>
        <dbReference type="Proteomes" id="UP000196560"/>
    </source>
</evidence>
<feature type="transmembrane region" description="Helical" evidence="8">
    <location>
        <begin position="97"/>
        <end position="117"/>
    </location>
</feature>
<sequence>MANSITHGIGVLLAIAGLVLLIVKAALGGADSTHIISAIVFGVTLILEYLASTLYHAIQVPAAKRIFRIVDHSSIYLLIAGSYTPFCLITLAPHGGIVLFVVVWALAFAGVSFEIIGRQRQPRWVTILIYLIMGWLVVFRLPQLLQALDPVALALLVVGGLCYTIGTAFYLMKKIPYMHSVWHLWVLAGSIFIFMAVILFVI</sequence>
<feature type="transmembrane region" description="Helical" evidence="8">
    <location>
        <begin position="35"/>
        <end position="55"/>
    </location>
</feature>
<dbReference type="PANTHER" id="PTHR20855">
    <property type="entry name" value="ADIPOR/PROGESTIN RECEPTOR-RELATED"/>
    <property type="match status" value="1"/>
</dbReference>
<proteinExistence type="inferred from homology"/>
<dbReference type="AlphaFoldDB" id="A0A1Y3U2W2"/>
<feature type="transmembrane region" description="Helical" evidence="8">
    <location>
        <begin position="124"/>
        <end position="145"/>
    </location>
</feature>
<keyword evidence="7" id="KW-0479">Metal-binding</keyword>
<dbReference type="eggNOG" id="COG1272">
    <property type="taxonomic scope" value="Bacteria"/>
</dbReference>
<accession>A0A1Y3U2W2</accession>
<evidence type="ECO:0000256" key="3">
    <source>
        <dbReference type="ARBA" id="ARBA00022475"/>
    </source>
</evidence>
<keyword evidence="6 8" id="KW-0472">Membrane</keyword>
<dbReference type="EMBL" id="NFHO01000005">
    <property type="protein sequence ID" value="OUN43142.1"/>
    <property type="molecule type" value="Genomic_DNA"/>
</dbReference>
<feature type="binding site" evidence="7">
    <location>
        <position position="183"/>
    </location>
    <ligand>
        <name>Zn(2+)</name>
        <dbReference type="ChEBI" id="CHEBI:29105"/>
    </ligand>
</feature>
<reference evidence="10" key="1">
    <citation type="submission" date="2017-04" db="EMBL/GenBank/DDBJ databases">
        <title>Function of individual gut microbiota members based on whole genome sequencing of pure cultures obtained from chicken caecum.</title>
        <authorList>
            <person name="Medvecky M."/>
            <person name="Cejkova D."/>
            <person name="Polansky O."/>
            <person name="Karasova D."/>
            <person name="Kubasova T."/>
            <person name="Cizek A."/>
            <person name="Rychlik I."/>
        </authorList>
    </citation>
    <scope>NUCLEOTIDE SEQUENCE [LARGE SCALE GENOMIC DNA]</scope>
    <source>
        <strain evidence="10">An70</strain>
    </source>
</reference>
<dbReference type="GO" id="GO:0005886">
    <property type="term" value="C:plasma membrane"/>
    <property type="evidence" value="ECO:0007669"/>
    <property type="project" value="UniProtKB-SubCell"/>
</dbReference>
<evidence type="ECO:0000256" key="2">
    <source>
        <dbReference type="ARBA" id="ARBA00008488"/>
    </source>
</evidence>
<evidence type="ECO:0000256" key="4">
    <source>
        <dbReference type="ARBA" id="ARBA00022692"/>
    </source>
</evidence>
<evidence type="ECO:0000256" key="8">
    <source>
        <dbReference type="SAM" id="Phobius"/>
    </source>
</evidence>
<comment type="caution">
    <text evidence="9">The sequence shown here is derived from an EMBL/GenBank/DDBJ whole genome shotgun (WGS) entry which is preliminary data.</text>
</comment>
<dbReference type="GO" id="GO:0046872">
    <property type="term" value="F:metal ion binding"/>
    <property type="evidence" value="ECO:0007669"/>
    <property type="project" value="UniProtKB-KW"/>
</dbReference>
<protein>
    <submittedName>
        <fullName evidence="9">Hemolysin III</fullName>
    </submittedName>
</protein>
<evidence type="ECO:0000256" key="5">
    <source>
        <dbReference type="ARBA" id="ARBA00022989"/>
    </source>
</evidence>
<keyword evidence="4 8" id="KW-0812">Transmembrane</keyword>
<organism evidence="9 10">
    <name type="scientific">Enorma massiliensis</name>
    <dbReference type="NCBI Taxonomy" id="1472761"/>
    <lineage>
        <taxon>Bacteria</taxon>
        <taxon>Bacillati</taxon>
        <taxon>Actinomycetota</taxon>
        <taxon>Coriobacteriia</taxon>
        <taxon>Coriobacteriales</taxon>
        <taxon>Coriobacteriaceae</taxon>
        <taxon>Enorma</taxon>
    </lineage>
</organism>
<name>A0A1Y3U2W2_9ACTN</name>